<organism evidence="2 3">
    <name type="scientific">Rhodocollybia butyracea</name>
    <dbReference type="NCBI Taxonomy" id="206335"/>
    <lineage>
        <taxon>Eukaryota</taxon>
        <taxon>Fungi</taxon>
        <taxon>Dikarya</taxon>
        <taxon>Basidiomycota</taxon>
        <taxon>Agaricomycotina</taxon>
        <taxon>Agaricomycetes</taxon>
        <taxon>Agaricomycetidae</taxon>
        <taxon>Agaricales</taxon>
        <taxon>Marasmiineae</taxon>
        <taxon>Omphalotaceae</taxon>
        <taxon>Rhodocollybia</taxon>
    </lineage>
</organism>
<proteinExistence type="predicted"/>
<name>A0A9P5U5E8_9AGAR</name>
<dbReference type="Proteomes" id="UP000772434">
    <property type="component" value="Unassembled WGS sequence"/>
</dbReference>
<comment type="caution">
    <text evidence="2">The sequence shown here is derived from an EMBL/GenBank/DDBJ whole genome shotgun (WGS) entry which is preliminary data.</text>
</comment>
<sequence length="295" mass="33463">MDIWSLTDLTLSPSNERPESIEEFRLFQLQIQTLSCEYKWGLEPGELDLNSPINHVSVRRDIAELFTRESVSIIPQPETLKDMMELTHYNQSAPISQRRRCYDVFPIQSYKYTLVVGRRFRAGGPPIFLFNANQSTFEKFEHPYIDLPQFTLDVYPFHSIMHSGEIVPPSGPNKDLMWSVLRLSINWSCCLPPEFGPQYDSASESDVVMSSTAAHYAIDTSGGSLDASEAENPDEQVNLAFTATKVTKWLGTMDNGKAEDPNKVTAVEFPQPDDSDSDWDTRSVPDSYMSEEDQL</sequence>
<gene>
    <name evidence="2" type="ORF">BDP27DRAFT_1328277</name>
</gene>
<protein>
    <submittedName>
        <fullName evidence="2">Uncharacterized protein</fullName>
    </submittedName>
</protein>
<feature type="region of interest" description="Disordered" evidence="1">
    <location>
        <begin position="252"/>
        <end position="295"/>
    </location>
</feature>
<dbReference type="OrthoDB" id="3133596at2759"/>
<accession>A0A9P5U5E8</accession>
<evidence type="ECO:0000256" key="1">
    <source>
        <dbReference type="SAM" id="MobiDB-lite"/>
    </source>
</evidence>
<keyword evidence="3" id="KW-1185">Reference proteome</keyword>
<dbReference type="AlphaFoldDB" id="A0A9P5U5E8"/>
<dbReference type="EMBL" id="JADNRY010000069">
    <property type="protein sequence ID" value="KAF9067710.1"/>
    <property type="molecule type" value="Genomic_DNA"/>
</dbReference>
<reference evidence="2" key="1">
    <citation type="submission" date="2020-11" db="EMBL/GenBank/DDBJ databases">
        <authorList>
            <consortium name="DOE Joint Genome Institute"/>
            <person name="Ahrendt S."/>
            <person name="Riley R."/>
            <person name="Andreopoulos W."/>
            <person name="Labutti K."/>
            <person name="Pangilinan J."/>
            <person name="Ruiz-Duenas F.J."/>
            <person name="Barrasa J.M."/>
            <person name="Sanchez-Garcia M."/>
            <person name="Camarero S."/>
            <person name="Miyauchi S."/>
            <person name="Serrano A."/>
            <person name="Linde D."/>
            <person name="Babiker R."/>
            <person name="Drula E."/>
            <person name="Ayuso-Fernandez I."/>
            <person name="Pacheco R."/>
            <person name="Padilla G."/>
            <person name="Ferreira P."/>
            <person name="Barriuso J."/>
            <person name="Kellner H."/>
            <person name="Castanera R."/>
            <person name="Alfaro M."/>
            <person name="Ramirez L."/>
            <person name="Pisabarro A.G."/>
            <person name="Kuo A."/>
            <person name="Tritt A."/>
            <person name="Lipzen A."/>
            <person name="He G."/>
            <person name="Yan M."/>
            <person name="Ng V."/>
            <person name="Cullen D."/>
            <person name="Martin F."/>
            <person name="Rosso M.-N."/>
            <person name="Henrissat B."/>
            <person name="Hibbett D."/>
            <person name="Martinez A.T."/>
            <person name="Grigoriev I.V."/>
        </authorList>
    </citation>
    <scope>NUCLEOTIDE SEQUENCE</scope>
    <source>
        <strain evidence="2">AH 40177</strain>
    </source>
</reference>
<evidence type="ECO:0000313" key="2">
    <source>
        <dbReference type="EMBL" id="KAF9067710.1"/>
    </source>
</evidence>
<evidence type="ECO:0000313" key="3">
    <source>
        <dbReference type="Proteomes" id="UP000772434"/>
    </source>
</evidence>